<accession>A0ABV2CX60</accession>
<proteinExistence type="predicted"/>
<comment type="caution">
    <text evidence="2">The sequence shown here is derived from an EMBL/GenBank/DDBJ whole genome shotgun (WGS) entry which is preliminary data.</text>
</comment>
<gene>
    <name evidence="2" type="ORF">ABVV53_01665</name>
</gene>
<evidence type="ECO:0000313" key="2">
    <source>
        <dbReference type="EMBL" id="MET1754177.1"/>
    </source>
</evidence>
<feature type="domain" description="DUF2264" evidence="1">
    <location>
        <begin position="55"/>
        <end position="416"/>
    </location>
</feature>
<dbReference type="InterPro" id="IPR049349">
    <property type="entry name" value="DUF2264_N"/>
</dbReference>
<protein>
    <submittedName>
        <fullName evidence="2">DUF2264 domain-containing protein</fullName>
    </submittedName>
</protein>
<dbReference type="PANTHER" id="PTHR35339">
    <property type="entry name" value="LINALOOL DEHYDRATASE_ISOMERASE DOMAIN-CONTAINING PROTEIN"/>
    <property type="match status" value="1"/>
</dbReference>
<keyword evidence="3" id="KW-1185">Reference proteome</keyword>
<dbReference type="PANTHER" id="PTHR35339:SF3">
    <property type="entry name" value="DUF2264 DOMAIN-CONTAINING PROTEIN"/>
    <property type="match status" value="1"/>
</dbReference>
<dbReference type="RefSeq" id="WP_353982577.1">
    <property type="nucleotide sequence ID" value="NZ_JBEWLY010000004.1"/>
</dbReference>
<dbReference type="EMBL" id="JBEWLY010000004">
    <property type="protein sequence ID" value="MET1754177.1"/>
    <property type="molecule type" value="Genomic_DNA"/>
</dbReference>
<dbReference type="PROSITE" id="PS51318">
    <property type="entry name" value="TAT"/>
    <property type="match status" value="1"/>
</dbReference>
<evidence type="ECO:0000313" key="3">
    <source>
        <dbReference type="Proteomes" id="UP001548713"/>
    </source>
</evidence>
<dbReference type="Pfam" id="PF10022">
    <property type="entry name" value="DUF2264"/>
    <property type="match status" value="1"/>
</dbReference>
<dbReference type="InterPro" id="IPR006311">
    <property type="entry name" value="TAT_signal"/>
</dbReference>
<reference evidence="2 3" key="1">
    <citation type="submission" date="2024-07" db="EMBL/GenBank/DDBJ databases">
        <title>Novosphingobium kalidii RD2P27.</title>
        <authorList>
            <person name="Sun J.-Q."/>
        </authorList>
    </citation>
    <scope>NUCLEOTIDE SEQUENCE [LARGE SCALE GENOMIC DNA]</scope>
    <source>
        <strain evidence="2 3">RD2P27</strain>
    </source>
</reference>
<sequence>MNYSLNRRHILGGLASAAGLTASGAQLALAQTSSRHLTAPGPEEALPSGRADRVFSVDLARRMAEPILAKMSRGQLRRDWKIELSPTWDGRDPGVGYLEAFGRLIDGLAPWLALPDDQTEESRLRARLREQALQSFEHSVDPKSPDYLTWRGHGQALVDSAFFTSALLRAPDALWKPLSTATKRRIVEEIKNLRRVDPPYQNWILFASMNEAFLFSIGEEWDPMRVDMSIRKFIEWYVGDGWYGDGATFHFDYYNSYVIHPMLVQILEVMAAGKPAFSGLKPAEELARALKREQRYCEHLERLIGPDGAYAAIGRSLTYRTAVHQPLGHLAWREKLPDSLPLGQVRAATMAAQRRIFADPSNFDEDGFLTIGFARHQPTLGDVYSNAGSMYIASESLLALGLPAAHRYWTDPGLPWTMRLAYSRQDFPKDYPVAY</sequence>
<dbReference type="InterPro" id="IPR016624">
    <property type="entry name" value="UCP014753"/>
</dbReference>
<name>A0ABV2CX60_9SPHN</name>
<dbReference type="Proteomes" id="UP001548713">
    <property type="component" value="Unassembled WGS sequence"/>
</dbReference>
<organism evidence="2 3">
    <name type="scientific">Novosphingobium kalidii</name>
    <dbReference type="NCBI Taxonomy" id="3230299"/>
    <lineage>
        <taxon>Bacteria</taxon>
        <taxon>Pseudomonadati</taxon>
        <taxon>Pseudomonadota</taxon>
        <taxon>Alphaproteobacteria</taxon>
        <taxon>Sphingomonadales</taxon>
        <taxon>Sphingomonadaceae</taxon>
        <taxon>Novosphingobium</taxon>
    </lineage>
</organism>
<dbReference type="PIRSF" id="PIRSF014753">
    <property type="entry name" value="UCP014753"/>
    <property type="match status" value="1"/>
</dbReference>
<evidence type="ECO:0000259" key="1">
    <source>
        <dbReference type="Pfam" id="PF10022"/>
    </source>
</evidence>